<reference evidence="1" key="1">
    <citation type="submission" date="2018-07" db="EMBL/GenBank/DDBJ databases">
        <title>Complete genome sequence of Sphingomonas bisphenolicum strain AO1, a bisphenol A degradative bacterium isolated from Japanese farm field.</title>
        <authorList>
            <person name="Murakami M."/>
            <person name="Koh M."/>
            <person name="Koba S."/>
            <person name="Matsumura Y."/>
        </authorList>
    </citation>
    <scope>NUCLEOTIDE SEQUENCE</scope>
    <source>
        <strain evidence="1">AO1</strain>
    </source>
</reference>
<dbReference type="Proteomes" id="UP001059971">
    <property type="component" value="Chromosome 1"/>
</dbReference>
<accession>A0ABN5WHQ2</accession>
<evidence type="ECO:0000313" key="2">
    <source>
        <dbReference type="Proteomes" id="UP001059971"/>
    </source>
</evidence>
<sequence length="121" mass="13302">MGDGGEVRFVLRYPSDYDAPDLGPLRELVEVEVTPGERDDERPSGFDSSLHSATTAMDMVTWLAGSGAGTLAVRALKDVIVEYLKQRNRSVELTVGERKISLKGPLTTREITELLEPVLDK</sequence>
<dbReference type="RefSeq" id="WP_261934895.1">
    <property type="nucleotide sequence ID" value="NZ_AP018817.1"/>
</dbReference>
<name>A0ABN5WHQ2_9SPHN</name>
<dbReference type="EMBL" id="AP018817">
    <property type="protein sequence ID" value="BBF70612.1"/>
    <property type="molecule type" value="Genomic_DNA"/>
</dbReference>
<protein>
    <submittedName>
        <fullName evidence="1">Uncharacterized protein</fullName>
    </submittedName>
</protein>
<gene>
    <name evidence="1" type="ORF">SBA_ch1_28120</name>
</gene>
<keyword evidence="2" id="KW-1185">Reference proteome</keyword>
<proteinExistence type="predicted"/>
<evidence type="ECO:0000313" key="1">
    <source>
        <dbReference type="EMBL" id="BBF70612.1"/>
    </source>
</evidence>
<organism evidence="1 2">
    <name type="scientific">Sphingomonas bisphenolicum</name>
    <dbReference type="NCBI Taxonomy" id="296544"/>
    <lineage>
        <taxon>Bacteria</taxon>
        <taxon>Pseudomonadati</taxon>
        <taxon>Pseudomonadota</taxon>
        <taxon>Alphaproteobacteria</taxon>
        <taxon>Sphingomonadales</taxon>
        <taxon>Sphingomonadaceae</taxon>
        <taxon>Sphingomonas</taxon>
    </lineage>
</organism>